<dbReference type="EMBL" id="WHOS01000036">
    <property type="protein sequence ID" value="NUB02159.1"/>
    <property type="molecule type" value="Genomic_DNA"/>
</dbReference>
<evidence type="ECO:0000256" key="4">
    <source>
        <dbReference type="ARBA" id="ARBA00022692"/>
    </source>
</evidence>
<accession>A0ABX2KLM2</accession>
<evidence type="ECO:0000256" key="5">
    <source>
        <dbReference type="ARBA" id="ARBA00022989"/>
    </source>
</evidence>
<dbReference type="CDD" id="cd06261">
    <property type="entry name" value="TM_PBP2"/>
    <property type="match status" value="1"/>
</dbReference>
<keyword evidence="10" id="KW-1185">Reference proteome</keyword>
<feature type="transmembrane region" description="Helical" evidence="7">
    <location>
        <begin position="258"/>
        <end position="280"/>
    </location>
</feature>
<dbReference type="Pfam" id="PF00528">
    <property type="entry name" value="BPD_transp_1"/>
    <property type="match status" value="1"/>
</dbReference>
<name>A0ABX2KLM2_9PROT</name>
<feature type="domain" description="ABC transmembrane type-1" evidence="8">
    <location>
        <begin position="114"/>
        <end position="323"/>
    </location>
</feature>
<feature type="transmembrane region" description="Helical" evidence="7">
    <location>
        <begin position="300"/>
        <end position="323"/>
    </location>
</feature>
<evidence type="ECO:0000256" key="1">
    <source>
        <dbReference type="ARBA" id="ARBA00004651"/>
    </source>
</evidence>
<evidence type="ECO:0000313" key="9">
    <source>
        <dbReference type="EMBL" id="NUB02159.1"/>
    </source>
</evidence>
<dbReference type="PANTHER" id="PTHR43163:SF6">
    <property type="entry name" value="DIPEPTIDE TRANSPORT SYSTEM PERMEASE PROTEIN DPPB-RELATED"/>
    <property type="match status" value="1"/>
</dbReference>
<sequence>MGEVAGSPVAGSRRGEETGVLHFVFKRIAMAVPTLLIMAVTVFVLIRLIPGDPAALMLGDLATPASLADLHERLGLDQSLPVQFGIWFGNMLHGDLGISITSNQPVLPLVLDRFWISARVVLIAVLLASLFAVPAGMIAAWRQNTGTDLFLVGTATLLYSIPTFWLGLLLLLFLGLQLNWLPVVGYVSFSEDPGAALLYIVMPVMTLFLHEMGVLIRMSRASTLEVLRLDYITHARAKGLSESAVLWRHAFKNAFGPTWTLIGLVLGNLLGGIAVVETVFTIPGLGRLLVDAIFARDYPVIQGCLLFVAFVYVAVNLVVDLLYPLFDPRVTAE</sequence>
<dbReference type="InterPro" id="IPR045621">
    <property type="entry name" value="BPD_transp_1_N"/>
</dbReference>
<dbReference type="InterPro" id="IPR000515">
    <property type="entry name" value="MetI-like"/>
</dbReference>
<comment type="similarity">
    <text evidence="7">Belongs to the binding-protein-dependent transport system permease family.</text>
</comment>
<keyword evidence="2 7" id="KW-0813">Transport</keyword>
<evidence type="ECO:0000256" key="7">
    <source>
        <dbReference type="RuleBase" id="RU363032"/>
    </source>
</evidence>
<evidence type="ECO:0000256" key="3">
    <source>
        <dbReference type="ARBA" id="ARBA00022475"/>
    </source>
</evidence>
<evidence type="ECO:0000259" key="8">
    <source>
        <dbReference type="PROSITE" id="PS50928"/>
    </source>
</evidence>
<reference evidence="9 10" key="1">
    <citation type="submission" date="2019-10" db="EMBL/GenBank/DDBJ databases">
        <title>Genome sequence of Azospirillum melinis.</title>
        <authorList>
            <person name="Ambrosini A."/>
            <person name="Sant'Anna F.H."/>
            <person name="Cassan F.D."/>
            <person name="Souza E.M."/>
            <person name="Passaglia L.M.P."/>
        </authorList>
    </citation>
    <scope>NUCLEOTIDE SEQUENCE [LARGE SCALE GENOMIC DNA]</scope>
    <source>
        <strain evidence="9 10">TMCY0552</strain>
    </source>
</reference>
<comment type="caution">
    <text evidence="9">The sequence shown here is derived from an EMBL/GenBank/DDBJ whole genome shotgun (WGS) entry which is preliminary data.</text>
</comment>
<evidence type="ECO:0000313" key="10">
    <source>
        <dbReference type="Proteomes" id="UP000605086"/>
    </source>
</evidence>
<keyword evidence="3" id="KW-1003">Cell membrane</keyword>
<dbReference type="InterPro" id="IPR035906">
    <property type="entry name" value="MetI-like_sf"/>
</dbReference>
<organism evidence="9 10">
    <name type="scientific">Azospirillum melinis</name>
    <dbReference type="NCBI Taxonomy" id="328839"/>
    <lineage>
        <taxon>Bacteria</taxon>
        <taxon>Pseudomonadati</taxon>
        <taxon>Pseudomonadota</taxon>
        <taxon>Alphaproteobacteria</taxon>
        <taxon>Rhodospirillales</taxon>
        <taxon>Azospirillaceae</taxon>
        <taxon>Azospirillum</taxon>
    </lineage>
</organism>
<feature type="transmembrane region" description="Helical" evidence="7">
    <location>
        <begin position="196"/>
        <end position="216"/>
    </location>
</feature>
<evidence type="ECO:0000256" key="2">
    <source>
        <dbReference type="ARBA" id="ARBA00022448"/>
    </source>
</evidence>
<keyword evidence="6 7" id="KW-0472">Membrane</keyword>
<feature type="transmembrane region" description="Helical" evidence="7">
    <location>
        <begin position="114"/>
        <end position="137"/>
    </location>
</feature>
<dbReference type="PANTHER" id="PTHR43163">
    <property type="entry name" value="DIPEPTIDE TRANSPORT SYSTEM PERMEASE PROTEIN DPPB-RELATED"/>
    <property type="match status" value="1"/>
</dbReference>
<feature type="transmembrane region" description="Helical" evidence="7">
    <location>
        <begin position="28"/>
        <end position="49"/>
    </location>
</feature>
<protein>
    <submittedName>
        <fullName evidence="9">ABC transporter permease subunit</fullName>
    </submittedName>
</protein>
<dbReference type="Gene3D" id="1.10.3720.10">
    <property type="entry name" value="MetI-like"/>
    <property type="match status" value="1"/>
</dbReference>
<feature type="transmembrane region" description="Helical" evidence="7">
    <location>
        <begin position="149"/>
        <end position="176"/>
    </location>
</feature>
<gene>
    <name evidence="9" type="ORF">GBZ48_23235</name>
</gene>
<keyword evidence="5 7" id="KW-1133">Transmembrane helix</keyword>
<keyword evidence="4 7" id="KW-0812">Transmembrane</keyword>
<evidence type="ECO:0000256" key="6">
    <source>
        <dbReference type="ARBA" id="ARBA00023136"/>
    </source>
</evidence>
<dbReference type="Pfam" id="PF19300">
    <property type="entry name" value="BPD_transp_1_N"/>
    <property type="match status" value="1"/>
</dbReference>
<dbReference type="PROSITE" id="PS50928">
    <property type="entry name" value="ABC_TM1"/>
    <property type="match status" value="1"/>
</dbReference>
<dbReference type="SUPFAM" id="SSF161098">
    <property type="entry name" value="MetI-like"/>
    <property type="match status" value="1"/>
</dbReference>
<dbReference type="Proteomes" id="UP000605086">
    <property type="component" value="Unassembled WGS sequence"/>
</dbReference>
<proteinExistence type="inferred from homology"/>
<comment type="subcellular location">
    <subcellularLocation>
        <location evidence="1 7">Cell membrane</location>
        <topology evidence="1 7">Multi-pass membrane protein</topology>
    </subcellularLocation>
</comment>